<feature type="signal peptide" evidence="1">
    <location>
        <begin position="1"/>
        <end position="20"/>
    </location>
</feature>
<protein>
    <submittedName>
        <fullName evidence="2">Putative secreted protein</fullName>
    </submittedName>
</protein>
<sequence>MRRILFVILYLGLQLNAVPSDATSQRKDPEKIGEGVHVSAVVLYDSSYAKLHRKQAQPRRDLKDDDGDLKDAFTRLFNRTQKHFNDQFIMIQMKVKSVTKNDSLGVPLETGKTPLNGPMTLENLKKYGETQHETNDTILYLFTGGDILERSNRGDRMPRSFPGAGWNLHTITVALRSRTIPMAKTEGSQQPAAPP</sequence>
<name>A0A023FC47_AMBCJ</name>
<evidence type="ECO:0000256" key="1">
    <source>
        <dbReference type="SAM" id="SignalP"/>
    </source>
</evidence>
<feature type="chain" id="PRO_5001515228" evidence="1">
    <location>
        <begin position="21"/>
        <end position="195"/>
    </location>
</feature>
<keyword evidence="1" id="KW-0732">Signal</keyword>
<evidence type="ECO:0000313" key="2">
    <source>
        <dbReference type="EMBL" id="JAC19171.1"/>
    </source>
</evidence>
<accession>A0A023FC47</accession>
<feature type="non-terminal residue" evidence="2">
    <location>
        <position position="195"/>
    </location>
</feature>
<organism evidence="2">
    <name type="scientific">Amblyomma cajennense</name>
    <name type="common">Cayenne tick</name>
    <name type="synonym">Acarus cajennensis</name>
    <dbReference type="NCBI Taxonomy" id="34607"/>
    <lineage>
        <taxon>Eukaryota</taxon>
        <taxon>Metazoa</taxon>
        <taxon>Ecdysozoa</taxon>
        <taxon>Arthropoda</taxon>
        <taxon>Chelicerata</taxon>
        <taxon>Arachnida</taxon>
        <taxon>Acari</taxon>
        <taxon>Parasitiformes</taxon>
        <taxon>Ixodida</taxon>
        <taxon>Ixodoidea</taxon>
        <taxon>Ixodidae</taxon>
        <taxon>Amblyomminae</taxon>
        <taxon>Amblyomma</taxon>
    </lineage>
</organism>
<dbReference type="AlphaFoldDB" id="A0A023FC47"/>
<dbReference type="EMBL" id="GBBK01005311">
    <property type="protein sequence ID" value="JAC19171.1"/>
    <property type="molecule type" value="mRNA"/>
</dbReference>
<proteinExistence type="evidence at transcript level"/>
<reference evidence="2" key="1">
    <citation type="submission" date="2014-03" db="EMBL/GenBank/DDBJ databases">
        <title>The sialotranscriptome of Amblyomma triste, Amblyomma parvum and Amblyomma cajennense ticks, uncovered by 454-based RNA-seq.</title>
        <authorList>
            <person name="Garcia G.R."/>
            <person name="Gardinassi L.G."/>
            <person name="Ribeiro J.M."/>
            <person name="Anatriello E."/>
            <person name="Ferreira B.R."/>
            <person name="Moreira H.N."/>
            <person name="Mafra C."/>
            <person name="Olegario M.M."/>
            <person name="Szabo P.J."/>
            <person name="Miranda-Santos I.K."/>
            <person name="Maruyama S.R."/>
        </authorList>
    </citation>
    <scope>NUCLEOTIDE SEQUENCE</scope>
    <source>
        <strain evidence="2">Uberlandia</strain>
        <tissue evidence="2">Salivary glands</tissue>
    </source>
</reference>